<accession>A0A2M3ZRX9</accession>
<keyword evidence="1" id="KW-0812">Transmembrane</keyword>
<proteinExistence type="predicted"/>
<dbReference type="AlphaFoldDB" id="A0A2M3ZRX9"/>
<evidence type="ECO:0000256" key="1">
    <source>
        <dbReference type="SAM" id="Phobius"/>
    </source>
</evidence>
<evidence type="ECO:0000313" key="2">
    <source>
        <dbReference type="EMBL" id="MBW31289.1"/>
    </source>
</evidence>
<protein>
    <submittedName>
        <fullName evidence="2">Putative secreted peptide</fullName>
    </submittedName>
</protein>
<dbReference type="EMBL" id="GGFM01010538">
    <property type="protein sequence ID" value="MBW31289.1"/>
    <property type="molecule type" value="Transcribed_RNA"/>
</dbReference>
<keyword evidence="1" id="KW-1133">Transmembrane helix</keyword>
<reference evidence="2" key="1">
    <citation type="submission" date="2018-01" db="EMBL/GenBank/DDBJ databases">
        <title>An insight into the sialome of Amazonian anophelines.</title>
        <authorList>
            <person name="Ribeiro J.M."/>
            <person name="Scarpassa V."/>
            <person name="Calvo E."/>
        </authorList>
    </citation>
    <scope>NUCLEOTIDE SEQUENCE</scope>
    <source>
        <tissue evidence="2">Salivary glands</tissue>
    </source>
</reference>
<name>A0A2M3ZRX9_9DIPT</name>
<organism evidence="2">
    <name type="scientific">Anopheles braziliensis</name>
    <dbReference type="NCBI Taxonomy" id="58242"/>
    <lineage>
        <taxon>Eukaryota</taxon>
        <taxon>Metazoa</taxon>
        <taxon>Ecdysozoa</taxon>
        <taxon>Arthropoda</taxon>
        <taxon>Hexapoda</taxon>
        <taxon>Insecta</taxon>
        <taxon>Pterygota</taxon>
        <taxon>Neoptera</taxon>
        <taxon>Endopterygota</taxon>
        <taxon>Diptera</taxon>
        <taxon>Nematocera</taxon>
        <taxon>Culicoidea</taxon>
        <taxon>Culicidae</taxon>
        <taxon>Anophelinae</taxon>
        <taxon>Anopheles</taxon>
    </lineage>
</organism>
<feature type="transmembrane region" description="Helical" evidence="1">
    <location>
        <begin position="16"/>
        <end position="35"/>
    </location>
</feature>
<keyword evidence="1" id="KW-0472">Membrane</keyword>
<sequence>MHERAGVRARISQMMFVVYWASFLSFGASIISFHLRRPSSGHRAFDVVCDAASALGAAFVRLSPKTGSRRSCDV</sequence>